<comment type="caution">
    <text evidence="1">The sequence shown here is derived from an EMBL/GenBank/DDBJ whole genome shotgun (WGS) entry which is preliminary data.</text>
</comment>
<evidence type="ECO:0000313" key="2">
    <source>
        <dbReference type="Proteomes" id="UP000237105"/>
    </source>
</evidence>
<protein>
    <submittedName>
        <fullName evidence="1">Uncharacterized protein</fullName>
    </submittedName>
</protein>
<gene>
    <name evidence="1" type="ORF">PanWU01x14_287210</name>
</gene>
<sequence>MDNIQVKALELEVSILFSELELSALRILQRVHRFKNFSENRSMEVDETNFLDMAENQLRKSTDDAAIKKLRKNLRTVDPSEFGKAVQEYEAELHGLKEMAETIKSQHDVYIQNLDKYVRRMERCIVPKCNGEPLEEYVKTLEEFMQLNWTESAANDRARKQRSLVEWMQNMDQSDEVNKKGFDALKAVLIEHGIRISTFVIDYLLMVMPILSGRKEILTTLYEFETILRCLALKENSIVIDTFISMVQCIHQSIRPRFRTTQIGKVESIFSSS</sequence>
<evidence type="ECO:0000313" key="1">
    <source>
        <dbReference type="EMBL" id="PON41751.1"/>
    </source>
</evidence>
<dbReference type="AlphaFoldDB" id="A0A2P5AZ36"/>
<dbReference type="Proteomes" id="UP000237105">
    <property type="component" value="Unassembled WGS sequence"/>
</dbReference>
<dbReference type="EMBL" id="JXTB01000408">
    <property type="protein sequence ID" value="PON41751.1"/>
    <property type="molecule type" value="Genomic_DNA"/>
</dbReference>
<organism evidence="1 2">
    <name type="scientific">Parasponia andersonii</name>
    <name type="common">Sponia andersonii</name>
    <dbReference type="NCBI Taxonomy" id="3476"/>
    <lineage>
        <taxon>Eukaryota</taxon>
        <taxon>Viridiplantae</taxon>
        <taxon>Streptophyta</taxon>
        <taxon>Embryophyta</taxon>
        <taxon>Tracheophyta</taxon>
        <taxon>Spermatophyta</taxon>
        <taxon>Magnoliopsida</taxon>
        <taxon>eudicotyledons</taxon>
        <taxon>Gunneridae</taxon>
        <taxon>Pentapetalae</taxon>
        <taxon>rosids</taxon>
        <taxon>fabids</taxon>
        <taxon>Rosales</taxon>
        <taxon>Cannabaceae</taxon>
        <taxon>Parasponia</taxon>
    </lineage>
</organism>
<name>A0A2P5AZ36_PARAD</name>
<proteinExistence type="predicted"/>
<accession>A0A2P5AZ36</accession>
<reference evidence="2" key="1">
    <citation type="submission" date="2016-06" db="EMBL/GenBank/DDBJ databases">
        <title>Parallel loss of symbiosis genes in relatives of nitrogen-fixing non-legume Parasponia.</title>
        <authorList>
            <person name="Van Velzen R."/>
            <person name="Holmer R."/>
            <person name="Bu F."/>
            <person name="Rutten L."/>
            <person name="Van Zeijl A."/>
            <person name="Liu W."/>
            <person name="Santuari L."/>
            <person name="Cao Q."/>
            <person name="Sharma T."/>
            <person name="Shen D."/>
            <person name="Roswanjaya Y."/>
            <person name="Wardhani T."/>
            <person name="Kalhor M.S."/>
            <person name="Jansen J."/>
            <person name="Van den Hoogen J."/>
            <person name="Gungor B."/>
            <person name="Hartog M."/>
            <person name="Hontelez J."/>
            <person name="Verver J."/>
            <person name="Yang W.-C."/>
            <person name="Schijlen E."/>
            <person name="Repin R."/>
            <person name="Schilthuizen M."/>
            <person name="Schranz E."/>
            <person name="Heidstra R."/>
            <person name="Miyata K."/>
            <person name="Fedorova E."/>
            <person name="Kohlen W."/>
            <person name="Bisseling T."/>
            <person name="Smit S."/>
            <person name="Geurts R."/>
        </authorList>
    </citation>
    <scope>NUCLEOTIDE SEQUENCE [LARGE SCALE GENOMIC DNA]</scope>
    <source>
        <strain evidence="2">cv. WU1-14</strain>
    </source>
</reference>
<keyword evidence="2" id="KW-1185">Reference proteome</keyword>